<organism evidence="3 4">
    <name type="scientific">Magallana gigas</name>
    <name type="common">Pacific oyster</name>
    <name type="synonym">Crassostrea gigas</name>
    <dbReference type="NCBI Taxonomy" id="29159"/>
    <lineage>
        <taxon>Eukaryota</taxon>
        <taxon>Metazoa</taxon>
        <taxon>Spiralia</taxon>
        <taxon>Lophotrochozoa</taxon>
        <taxon>Mollusca</taxon>
        <taxon>Bivalvia</taxon>
        <taxon>Autobranchia</taxon>
        <taxon>Pteriomorphia</taxon>
        <taxon>Ostreida</taxon>
        <taxon>Ostreoidea</taxon>
        <taxon>Ostreidae</taxon>
        <taxon>Magallana</taxon>
    </lineage>
</organism>
<keyword evidence="4" id="KW-1185">Reference proteome</keyword>
<feature type="region of interest" description="Disordered" evidence="1">
    <location>
        <begin position="1"/>
        <end position="152"/>
    </location>
</feature>
<feature type="compositionally biased region" description="Basic and acidic residues" evidence="1">
    <location>
        <begin position="99"/>
        <end position="123"/>
    </location>
</feature>
<feature type="domain" description="TIR" evidence="2">
    <location>
        <begin position="534"/>
        <end position="645"/>
    </location>
</feature>
<dbReference type="Pfam" id="PF13676">
    <property type="entry name" value="TIR_2"/>
    <property type="match status" value="1"/>
</dbReference>
<reference evidence="3" key="1">
    <citation type="submission" date="2022-08" db="UniProtKB">
        <authorList>
            <consortium name="EnsemblMetazoa"/>
        </authorList>
    </citation>
    <scope>IDENTIFICATION</scope>
    <source>
        <strain evidence="3">05x7-T-G4-1.051#20</strain>
    </source>
</reference>
<dbReference type="EnsemblMetazoa" id="G23629.1">
    <property type="protein sequence ID" value="G23629.1:cds"/>
    <property type="gene ID" value="G23629"/>
</dbReference>
<accession>A0A8W8KHM0</accession>
<dbReference type="PANTHER" id="PTHR46270:SF2">
    <property type="entry name" value="TIR DOMAIN-CONTAINING PROTEIN"/>
    <property type="match status" value="1"/>
</dbReference>
<dbReference type="SMART" id="SM00185">
    <property type="entry name" value="ARM"/>
    <property type="match status" value="3"/>
</dbReference>
<protein>
    <recommendedName>
        <fullName evidence="2">TIR domain-containing protein</fullName>
    </recommendedName>
</protein>
<dbReference type="GO" id="GO:0007165">
    <property type="term" value="P:signal transduction"/>
    <property type="evidence" value="ECO:0007669"/>
    <property type="project" value="InterPro"/>
</dbReference>
<dbReference type="Gene3D" id="3.40.50.10140">
    <property type="entry name" value="Toll/interleukin-1 receptor homology (TIR) domain"/>
    <property type="match status" value="1"/>
</dbReference>
<dbReference type="OMA" id="CESICEM"/>
<feature type="region of interest" description="Disordered" evidence="1">
    <location>
        <begin position="669"/>
        <end position="690"/>
    </location>
</feature>
<evidence type="ECO:0000256" key="1">
    <source>
        <dbReference type="SAM" id="MobiDB-lite"/>
    </source>
</evidence>
<evidence type="ECO:0000313" key="4">
    <source>
        <dbReference type="Proteomes" id="UP000005408"/>
    </source>
</evidence>
<evidence type="ECO:0000259" key="2">
    <source>
        <dbReference type="Pfam" id="PF13676"/>
    </source>
</evidence>
<name>A0A8W8KHM0_MAGGI</name>
<dbReference type="AlphaFoldDB" id="A0A8W8KHM0"/>
<dbReference type="InterPro" id="IPR000157">
    <property type="entry name" value="TIR_dom"/>
</dbReference>
<feature type="compositionally biased region" description="Basic and acidic residues" evidence="1">
    <location>
        <begin position="70"/>
        <end position="80"/>
    </location>
</feature>
<proteinExistence type="predicted"/>
<dbReference type="SUPFAM" id="SSF52200">
    <property type="entry name" value="Toll/Interleukin receptor TIR domain"/>
    <property type="match status" value="1"/>
</dbReference>
<dbReference type="Gene3D" id="1.25.10.10">
    <property type="entry name" value="Leucine-rich Repeat Variant"/>
    <property type="match status" value="1"/>
</dbReference>
<feature type="compositionally biased region" description="Basic and acidic residues" evidence="1">
    <location>
        <begin position="37"/>
        <end position="46"/>
    </location>
</feature>
<dbReference type="InterPro" id="IPR000225">
    <property type="entry name" value="Armadillo"/>
</dbReference>
<dbReference type="InterPro" id="IPR035897">
    <property type="entry name" value="Toll_tir_struct_dom_sf"/>
</dbReference>
<dbReference type="SUPFAM" id="SSF48371">
    <property type="entry name" value="ARM repeat"/>
    <property type="match status" value="1"/>
</dbReference>
<feature type="compositionally biased region" description="Polar residues" evidence="1">
    <location>
        <begin position="670"/>
        <end position="690"/>
    </location>
</feature>
<dbReference type="PANTHER" id="PTHR46270">
    <property type="entry name" value="ARMADILLO-TYPE FOLD-RELATED"/>
    <property type="match status" value="1"/>
</dbReference>
<sequence>MGSGASKGDQPTKIQPVEHPILNHKAPEVQISIKTTEPLKKNDLTENKVNSSVDKAEKTMEVNNKTDVNSTRDLDKKVEESILTTPNMSADSKAVDNSPGHDKDQAPSKKAEKPTEMSSKKSTADQNEEQENKSDAEETEEVSETKKVPLTAEQIEEKKTQTFKALKKDLDILSDVDGHLNEKGTFDKDFKNATFNLQSHHFALKKASLDIDNQFKEELGDVFVELGGVKIVCDVVVYCQKKGYYNEENKLIQGVSMPLINCLIILLNFTDANARHCHLLVEHAEFLPQILEALQRLLLSHLEDSMRVKDEKALGYYHSIIHNIAQSELCIHELREMGIVEVLLPYLKSSKDKILLTTLASLADIVDDSEAAHLETGGDLFKFLLKTLKSAMNDRHRRCKGWSARELARTVRRIAKNDVNKKSLVAQGSLPVLVSLTESKYEDEQIEAFGALWMLSFDKENQDIMLQNEAVMEALVNLRKSQNKKIEKSCSGALWNMREKLSAIEKYKDLGKEFNRSETDVTQSNSAGSSRGHVMLSYQWANQNTIKKIRDNLQANGIKCWMDIDDMQGSTLNAMARAVEGAEIVLICYSKKYQDSPNCRAEAEYAFQLRKPIIPLKMERNYQAREWLGFIIGSKLFFEFTDKYPFDSKMSALIKEVLSRQKKSIPENPVISSTLPAPTQKVETSSSKPNTKIQASEVVKNWKETDVLRWMNHHKLPSSKFSSLTGIEIAFLQVLRQESPDFFYKTLNDMLKIKDLPTLAKFTFALEDTLV</sequence>
<dbReference type="Proteomes" id="UP000005408">
    <property type="component" value="Unassembled WGS sequence"/>
</dbReference>
<dbReference type="InterPro" id="IPR011989">
    <property type="entry name" value="ARM-like"/>
</dbReference>
<dbReference type="OrthoDB" id="2148946at2759"/>
<dbReference type="InterPro" id="IPR016024">
    <property type="entry name" value="ARM-type_fold"/>
</dbReference>
<evidence type="ECO:0000313" key="3">
    <source>
        <dbReference type="EnsemblMetazoa" id="G23629.1:cds"/>
    </source>
</evidence>